<dbReference type="InterPro" id="IPR050863">
    <property type="entry name" value="CenT-Element_Derived"/>
</dbReference>
<dbReference type="PANTHER" id="PTHR19303:SF74">
    <property type="entry name" value="POGO TRANSPOSABLE ELEMENT WITH KRAB DOMAIN"/>
    <property type="match status" value="1"/>
</dbReference>
<dbReference type="GO" id="GO:0003677">
    <property type="term" value="F:DNA binding"/>
    <property type="evidence" value="ECO:0007669"/>
    <property type="project" value="UniProtKB-KW"/>
</dbReference>
<evidence type="ECO:0000256" key="1">
    <source>
        <dbReference type="ARBA" id="ARBA00023125"/>
    </source>
</evidence>
<dbReference type="InterPro" id="IPR004875">
    <property type="entry name" value="DDE_SF_endonuclease_dom"/>
</dbReference>
<dbReference type="Proteomes" id="UP000054481">
    <property type="component" value="Unassembled WGS sequence"/>
</dbReference>
<dbReference type="AlphaFoldDB" id="A0A0F7ZWE5"/>
<keyword evidence="5" id="KW-1185">Reference proteome</keyword>
<dbReference type="InterPro" id="IPR006600">
    <property type="entry name" value="HTH_CenpB_DNA-bd_dom"/>
</dbReference>
<reference evidence="4 5" key="1">
    <citation type="journal article" date="2014" name="Genome Biol. Evol.">
        <title>Comparative genomics and transcriptomics analyses reveal divergent lifestyle features of nematode endoparasitic fungus Hirsutella minnesotensis.</title>
        <authorList>
            <person name="Lai Y."/>
            <person name="Liu K."/>
            <person name="Zhang X."/>
            <person name="Zhang X."/>
            <person name="Li K."/>
            <person name="Wang N."/>
            <person name="Shu C."/>
            <person name="Wu Y."/>
            <person name="Wang C."/>
            <person name="Bushley K.E."/>
            <person name="Xiang M."/>
            <person name="Liu X."/>
        </authorList>
    </citation>
    <scope>NUCLEOTIDE SEQUENCE [LARGE SCALE GENOMIC DNA]</scope>
    <source>
        <strain evidence="4 5">3608</strain>
    </source>
</reference>
<dbReference type="PROSITE" id="PS51253">
    <property type="entry name" value="HTH_CENPB"/>
    <property type="match status" value="1"/>
</dbReference>
<name>A0A0F7ZWE5_9HYPO</name>
<dbReference type="OrthoDB" id="4913223at2759"/>
<evidence type="ECO:0000259" key="3">
    <source>
        <dbReference type="PROSITE" id="PS51253"/>
    </source>
</evidence>
<proteinExistence type="predicted"/>
<evidence type="ECO:0000313" key="5">
    <source>
        <dbReference type="Proteomes" id="UP000054481"/>
    </source>
</evidence>
<gene>
    <name evidence="4" type="ORF">HIM_11781</name>
</gene>
<feature type="domain" description="HTH CENPB-type" evidence="3">
    <location>
        <begin position="1"/>
        <end position="67"/>
    </location>
</feature>
<evidence type="ECO:0000313" key="4">
    <source>
        <dbReference type="EMBL" id="KJZ68832.1"/>
    </source>
</evidence>
<evidence type="ECO:0000256" key="2">
    <source>
        <dbReference type="SAM" id="Coils"/>
    </source>
</evidence>
<dbReference type="GO" id="GO:0005634">
    <property type="term" value="C:nucleus"/>
    <property type="evidence" value="ECO:0007669"/>
    <property type="project" value="TreeGrafter"/>
</dbReference>
<dbReference type="PANTHER" id="PTHR19303">
    <property type="entry name" value="TRANSPOSON"/>
    <property type="match status" value="1"/>
</dbReference>
<feature type="coiled-coil region" evidence="2">
    <location>
        <begin position="404"/>
        <end position="466"/>
    </location>
</feature>
<protein>
    <recommendedName>
        <fullName evidence="3">HTH CENPB-type domain-containing protein</fullName>
    </recommendedName>
</protein>
<keyword evidence="1" id="KW-0238">DNA-binding</keyword>
<keyword evidence="2" id="KW-0175">Coiled coil</keyword>
<dbReference type="Pfam" id="PF03221">
    <property type="entry name" value="HTH_Tnp_Tc5"/>
    <property type="match status" value="1"/>
</dbReference>
<accession>A0A0F7ZWE5</accession>
<sequence length="502" mass="57390">MKLTYPEEAALCLYVDRLDHMSLAVRPEFVTDAANNILRERSGQADFVIGSKWTSRFLKRHGYFKKLQKKLHAERQASEDVTRVAHYFQNLAKVVQEHGIPPDDIWNMDETGFCIGVGKDQLIVTKRKRAHYFGIPENRESATDIEAISASGACIPPFLILSGQMHMSSWYHVTGLDPDTAIRPAPSGYSNDEISLEWLQHFEKHSAKTSKSSKQLLILDGHGSHHTRQFIQYCDEHDIIPFGMPPNLTHVLQPLDVVVFQPLKHYHAKALDVMIRDGLVSITKIEFLSCIQQVRLQAFKPTTIQSAFRKTGIWPINPQIVLEVLRARQMHRTPSPTLHSGPTSSPFDTPLTLRQMNKVADRLETTLREDGGLTSELRRDLGRFIRGSLSLATELVQTKRDLGRTKMAERVRQQRRSLKNAQLQSGGVLTVAQGREMVRKRDEEEVSRARKVIEAAEVKARSMRRRCFEDAAKKARQWRASERLSRAEICDSERGTRWLKRF</sequence>
<dbReference type="Pfam" id="PF03184">
    <property type="entry name" value="DDE_1"/>
    <property type="match status" value="1"/>
</dbReference>
<organism evidence="4 5">
    <name type="scientific">Hirsutella minnesotensis 3608</name>
    <dbReference type="NCBI Taxonomy" id="1043627"/>
    <lineage>
        <taxon>Eukaryota</taxon>
        <taxon>Fungi</taxon>
        <taxon>Dikarya</taxon>
        <taxon>Ascomycota</taxon>
        <taxon>Pezizomycotina</taxon>
        <taxon>Sordariomycetes</taxon>
        <taxon>Hypocreomycetidae</taxon>
        <taxon>Hypocreales</taxon>
        <taxon>Ophiocordycipitaceae</taxon>
        <taxon>Hirsutella</taxon>
    </lineage>
</organism>
<dbReference type="EMBL" id="KQ030806">
    <property type="protein sequence ID" value="KJZ68832.1"/>
    <property type="molecule type" value="Genomic_DNA"/>
</dbReference>